<proteinExistence type="predicted"/>
<name>A0ABP9J1X7_9ACTN</name>
<reference evidence="3" key="1">
    <citation type="journal article" date="2019" name="Int. J. Syst. Evol. Microbiol.">
        <title>The Global Catalogue of Microorganisms (GCM) 10K type strain sequencing project: providing services to taxonomists for standard genome sequencing and annotation.</title>
        <authorList>
            <consortium name="The Broad Institute Genomics Platform"/>
            <consortium name="The Broad Institute Genome Sequencing Center for Infectious Disease"/>
            <person name="Wu L."/>
            <person name="Ma J."/>
        </authorList>
    </citation>
    <scope>NUCLEOTIDE SEQUENCE [LARGE SCALE GENOMIC DNA]</scope>
    <source>
        <strain evidence="3">JCM 18409</strain>
    </source>
</reference>
<protein>
    <submittedName>
        <fullName evidence="2">Uncharacterized protein</fullName>
    </submittedName>
</protein>
<evidence type="ECO:0000313" key="3">
    <source>
        <dbReference type="Proteomes" id="UP001501759"/>
    </source>
</evidence>
<evidence type="ECO:0000256" key="1">
    <source>
        <dbReference type="SAM" id="MobiDB-lite"/>
    </source>
</evidence>
<dbReference type="EMBL" id="BAABKB010000016">
    <property type="protein sequence ID" value="GAA5018079.1"/>
    <property type="molecule type" value="Genomic_DNA"/>
</dbReference>
<gene>
    <name evidence="2" type="ORF">GCM10023335_45340</name>
</gene>
<comment type="caution">
    <text evidence="2">The sequence shown here is derived from an EMBL/GenBank/DDBJ whole genome shotgun (WGS) entry which is preliminary data.</text>
</comment>
<keyword evidence="3" id="KW-1185">Reference proteome</keyword>
<feature type="region of interest" description="Disordered" evidence="1">
    <location>
        <begin position="100"/>
        <end position="126"/>
    </location>
</feature>
<sequence length="126" mass="13222">MGPSSLLAGSGPEQPLGRVRVDEADGACGAVIPGDAGVSGTRTGVPPLRSDLVVVTRIAQGVRMNQITKQPAVRSRVTPLRSLLGGTYLPGLDRARPFRAHRNTLSESSQIDGSVESYSRGTRDDV</sequence>
<organism evidence="2 3">
    <name type="scientific">Streptomyces siamensis</name>
    <dbReference type="NCBI Taxonomy" id="1274986"/>
    <lineage>
        <taxon>Bacteria</taxon>
        <taxon>Bacillati</taxon>
        <taxon>Actinomycetota</taxon>
        <taxon>Actinomycetes</taxon>
        <taxon>Kitasatosporales</taxon>
        <taxon>Streptomycetaceae</taxon>
        <taxon>Streptomyces</taxon>
    </lineage>
</organism>
<feature type="compositionally biased region" description="Polar residues" evidence="1">
    <location>
        <begin position="103"/>
        <end position="120"/>
    </location>
</feature>
<evidence type="ECO:0000313" key="2">
    <source>
        <dbReference type="EMBL" id="GAA5018079.1"/>
    </source>
</evidence>
<dbReference type="Proteomes" id="UP001501759">
    <property type="component" value="Unassembled WGS sequence"/>
</dbReference>
<accession>A0ABP9J1X7</accession>